<dbReference type="InterPro" id="IPR027304">
    <property type="entry name" value="Trigger_fact/SurA_dom_sf"/>
</dbReference>
<dbReference type="SUPFAM" id="SSF109998">
    <property type="entry name" value="Triger factor/SurA peptide-binding domain-like"/>
    <property type="match status" value="1"/>
</dbReference>
<dbReference type="SUPFAM" id="SSF54534">
    <property type="entry name" value="FKBP-like"/>
    <property type="match status" value="1"/>
</dbReference>
<evidence type="ECO:0000256" key="7">
    <source>
        <dbReference type="SAM" id="MobiDB-lite"/>
    </source>
</evidence>
<dbReference type="EMBL" id="JACRDE010000432">
    <property type="protein sequence ID" value="MBI5251101.1"/>
    <property type="molecule type" value="Genomic_DNA"/>
</dbReference>
<dbReference type="PANTHER" id="PTHR47637">
    <property type="entry name" value="CHAPERONE SURA"/>
    <property type="match status" value="1"/>
</dbReference>
<accession>A0A9D6Z7G8</accession>
<feature type="compositionally biased region" description="Basic and acidic residues" evidence="7">
    <location>
        <begin position="336"/>
        <end position="368"/>
    </location>
</feature>
<protein>
    <submittedName>
        <fullName evidence="9">Peptidylprolyl isomerase</fullName>
    </submittedName>
</protein>
<evidence type="ECO:0000256" key="5">
    <source>
        <dbReference type="ARBA" id="ARBA00023235"/>
    </source>
</evidence>
<dbReference type="GO" id="GO:0003755">
    <property type="term" value="F:peptidyl-prolyl cis-trans isomerase activity"/>
    <property type="evidence" value="ECO:0007669"/>
    <property type="project" value="UniProtKB-KW"/>
</dbReference>
<evidence type="ECO:0000313" key="10">
    <source>
        <dbReference type="Proteomes" id="UP000807825"/>
    </source>
</evidence>
<organism evidence="9 10">
    <name type="scientific">Desulfomonile tiedjei</name>
    <dbReference type="NCBI Taxonomy" id="2358"/>
    <lineage>
        <taxon>Bacteria</taxon>
        <taxon>Pseudomonadati</taxon>
        <taxon>Thermodesulfobacteriota</taxon>
        <taxon>Desulfomonilia</taxon>
        <taxon>Desulfomonilales</taxon>
        <taxon>Desulfomonilaceae</taxon>
        <taxon>Desulfomonile</taxon>
    </lineage>
</organism>
<dbReference type="InterPro" id="IPR000297">
    <property type="entry name" value="PPIase_PpiC"/>
</dbReference>
<dbReference type="InterPro" id="IPR015391">
    <property type="entry name" value="SurA_N"/>
</dbReference>
<comment type="caution">
    <text evidence="9">The sequence shown here is derived from an EMBL/GenBank/DDBJ whole genome shotgun (WGS) entry which is preliminary data.</text>
</comment>
<keyword evidence="1" id="KW-0732">Signal</keyword>
<dbReference type="Proteomes" id="UP000807825">
    <property type="component" value="Unassembled WGS sequence"/>
</dbReference>
<dbReference type="Pfam" id="PF00639">
    <property type="entry name" value="Rotamase"/>
    <property type="match status" value="1"/>
</dbReference>
<evidence type="ECO:0000256" key="2">
    <source>
        <dbReference type="ARBA" id="ARBA00022764"/>
    </source>
</evidence>
<dbReference type="PANTHER" id="PTHR47637:SF1">
    <property type="entry name" value="CHAPERONE SURA"/>
    <property type="match status" value="1"/>
</dbReference>
<keyword evidence="4" id="KW-0143">Chaperone</keyword>
<dbReference type="Gene3D" id="1.10.4030.10">
    <property type="entry name" value="Porin chaperone SurA, peptide-binding domain"/>
    <property type="match status" value="1"/>
</dbReference>
<evidence type="ECO:0000313" key="9">
    <source>
        <dbReference type="EMBL" id="MBI5251101.1"/>
    </source>
</evidence>
<dbReference type="PROSITE" id="PS50198">
    <property type="entry name" value="PPIC_PPIASE_2"/>
    <property type="match status" value="1"/>
</dbReference>
<dbReference type="Pfam" id="PF09312">
    <property type="entry name" value="SurA_N"/>
    <property type="match status" value="1"/>
</dbReference>
<gene>
    <name evidence="9" type="ORF">HY912_16555</name>
</gene>
<dbReference type="Gene3D" id="3.10.50.40">
    <property type="match status" value="1"/>
</dbReference>
<evidence type="ECO:0000256" key="4">
    <source>
        <dbReference type="ARBA" id="ARBA00023186"/>
    </source>
</evidence>
<feature type="domain" description="PpiC" evidence="8">
    <location>
        <begin position="207"/>
        <end position="308"/>
    </location>
</feature>
<reference evidence="9" key="1">
    <citation type="submission" date="2020-07" db="EMBL/GenBank/DDBJ databases">
        <title>Huge and variable diversity of episymbiotic CPR bacteria and DPANN archaea in groundwater ecosystems.</title>
        <authorList>
            <person name="He C.Y."/>
            <person name="Keren R."/>
            <person name="Whittaker M."/>
            <person name="Farag I.F."/>
            <person name="Doudna J."/>
            <person name="Cate J.H.D."/>
            <person name="Banfield J.F."/>
        </authorList>
    </citation>
    <scope>NUCLEOTIDE SEQUENCE</scope>
    <source>
        <strain evidence="9">NC_groundwater_1664_Pr3_B-0.1um_52_9</strain>
    </source>
</reference>
<evidence type="ECO:0000256" key="3">
    <source>
        <dbReference type="ARBA" id="ARBA00023110"/>
    </source>
</evidence>
<keyword evidence="2" id="KW-0574">Periplasm</keyword>
<feature type="region of interest" description="Disordered" evidence="7">
    <location>
        <begin position="336"/>
        <end position="377"/>
    </location>
</feature>
<dbReference type="AlphaFoldDB" id="A0A9D6Z7G8"/>
<keyword evidence="5 6" id="KW-0413">Isomerase</keyword>
<sequence>MKKRKALLVAFLLVWVGGHSSVRGEVISDRVAAVVNSDVILESDIKKAKQPLMRSFMSLPLGVIRPGTWPTDQEILEELVVIHLLEQDANKKGMKIDDKILDASIDSIKKRNNLTQDQFVLHLVASGVGYPEYRKLMKRQLTLNRLIAAEVAQKVPLSEEDAQEYFKKYKDNIDERHKQLLESLTPARPQEQQQKPEIPKDMDIYVGGKVRLRQITLKPPQGAKKQDLAKVMDQARTIYQEASTGGDFAQLAKKYSKDPMASSGGDLGMLNYKDMVPDLQKLVQRFKEGDVVPPMPSRDGVIILYLAEGKNRTKKTVPIPVAERNRMEKQLKEAYEKRNAEQTKKAQSEARAAEEETEIEDPKGKTEKSTGILTPAEEKEYKKVRRKVLELVKTERIQARMKDWIEELKKNSIIEVKL</sequence>
<proteinExistence type="predicted"/>
<keyword evidence="3 6" id="KW-0697">Rotamase</keyword>
<evidence type="ECO:0000259" key="8">
    <source>
        <dbReference type="PROSITE" id="PS50198"/>
    </source>
</evidence>
<evidence type="ECO:0000256" key="1">
    <source>
        <dbReference type="ARBA" id="ARBA00022729"/>
    </source>
</evidence>
<name>A0A9D6Z7G8_9BACT</name>
<dbReference type="InterPro" id="IPR046357">
    <property type="entry name" value="PPIase_dom_sf"/>
</dbReference>
<evidence type="ECO:0000256" key="6">
    <source>
        <dbReference type="PROSITE-ProRule" id="PRU00278"/>
    </source>
</evidence>
<dbReference type="InterPro" id="IPR050280">
    <property type="entry name" value="OMP_Chaperone_SurA"/>
</dbReference>